<keyword evidence="3" id="KW-0479">Metal-binding</keyword>
<name>A0A368VI05_9ACTN</name>
<feature type="binding site" evidence="3">
    <location>
        <position position="66"/>
    </location>
    <ligand>
        <name>Mg(2+)</name>
        <dbReference type="ChEBI" id="CHEBI:18420"/>
        <label>1</label>
    </ligand>
</feature>
<dbReference type="PANTHER" id="PTHR16222:SF24">
    <property type="entry name" value="ADP-RIBOSYLHYDROLASE ARH3"/>
    <property type="match status" value="1"/>
</dbReference>
<reference evidence="4 5" key="1">
    <citation type="submission" date="2018-07" db="EMBL/GenBank/DDBJ databases">
        <title>Genomic Encyclopedia of Type Strains, Phase III (KMG-III): the genomes of soil and plant-associated and newly described type strains.</title>
        <authorList>
            <person name="Whitman W."/>
        </authorList>
    </citation>
    <scope>NUCLEOTIDE SEQUENCE [LARGE SCALE GENOMIC DNA]</scope>
    <source>
        <strain evidence="4 5">CECT 8575</strain>
    </source>
</reference>
<organism evidence="4 5">
    <name type="scientific">Halopolyspora algeriensis</name>
    <dbReference type="NCBI Taxonomy" id="1500506"/>
    <lineage>
        <taxon>Bacteria</taxon>
        <taxon>Bacillati</taxon>
        <taxon>Actinomycetota</taxon>
        <taxon>Actinomycetes</taxon>
        <taxon>Actinomycetes incertae sedis</taxon>
        <taxon>Halopolyspora</taxon>
    </lineage>
</organism>
<dbReference type="AlphaFoldDB" id="A0A368VI05"/>
<dbReference type="GO" id="GO:0016787">
    <property type="term" value="F:hydrolase activity"/>
    <property type="evidence" value="ECO:0007669"/>
    <property type="project" value="UniProtKB-KW"/>
</dbReference>
<dbReference type="SUPFAM" id="SSF101478">
    <property type="entry name" value="ADP-ribosylglycohydrolase"/>
    <property type="match status" value="1"/>
</dbReference>
<sequence>MQHRPLLLLTRAAHNTCMSDSLRKARGLLLGVAVGDALGAAFEGHRSVDGDDLVRQERATTRLRYTDDTALTLVLARHLAARSNLVSVDEDALATELAREWHREPWRGYGAGSREIFERILTGTPWRQASEDCFGGQGSYGNGAAMRVAPIALVATGPSHAIELARRSAVVTHAHHHGRHGAMLQACAAFLALNSDPGTPLDRQAFLDHLARTVERTDWRTRLNTVRTLLDSASPAVAASHLGNDAAAFTSVPLALLAFLQYPDQPAETIRYALRAGGDTDTIASMAAALTTARTGIQALPSAWLERLEQATEIGELADTLAERMSPSQ</sequence>
<protein>
    <submittedName>
        <fullName evidence="4">Poly(ADP-ribose) glycohydrolase ARH3</fullName>
    </submittedName>
</protein>
<dbReference type="GO" id="GO:0046872">
    <property type="term" value="F:metal ion binding"/>
    <property type="evidence" value="ECO:0007669"/>
    <property type="project" value="UniProtKB-KW"/>
</dbReference>
<keyword evidence="3" id="KW-0460">Magnesium</keyword>
<proteinExistence type="inferred from homology"/>
<dbReference type="InterPro" id="IPR050792">
    <property type="entry name" value="ADP-ribosylglycohydrolase"/>
</dbReference>
<dbReference type="InterPro" id="IPR036705">
    <property type="entry name" value="Ribosyl_crysJ1_sf"/>
</dbReference>
<evidence type="ECO:0000313" key="4">
    <source>
        <dbReference type="EMBL" id="RCW41028.1"/>
    </source>
</evidence>
<dbReference type="Gene3D" id="1.10.4080.10">
    <property type="entry name" value="ADP-ribosylation/Crystallin J1"/>
    <property type="match status" value="1"/>
</dbReference>
<comment type="similarity">
    <text evidence="1">Belongs to the ADP-ribosylglycohydrolase family.</text>
</comment>
<feature type="binding site" evidence="3">
    <location>
        <position position="279"/>
    </location>
    <ligand>
        <name>Mg(2+)</name>
        <dbReference type="ChEBI" id="CHEBI:18420"/>
        <label>1</label>
    </ligand>
</feature>
<dbReference type="InterPro" id="IPR005502">
    <property type="entry name" value="Ribosyl_crysJ1"/>
</dbReference>
<feature type="binding site" evidence="3">
    <location>
        <position position="282"/>
    </location>
    <ligand>
        <name>Mg(2+)</name>
        <dbReference type="ChEBI" id="CHEBI:18420"/>
        <label>1</label>
    </ligand>
</feature>
<gene>
    <name evidence="4" type="ORF">DFQ14_109105</name>
</gene>
<dbReference type="EMBL" id="QPJC01000009">
    <property type="protein sequence ID" value="RCW41028.1"/>
    <property type="molecule type" value="Genomic_DNA"/>
</dbReference>
<comment type="cofactor">
    <cofactor evidence="3">
        <name>Mg(2+)</name>
        <dbReference type="ChEBI" id="CHEBI:18420"/>
    </cofactor>
    <text evidence="3">Binds 2 magnesium ions per subunit.</text>
</comment>
<dbReference type="Proteomes" id="UP000253495">
    <property type="component" value="Unassembled WGS sequence"/>
</dbReference>
<evidence type="ECO:0000256" key="2">
    <source>
        <dbReference type="ARBA" id="ARBA00022801"/>
    </source>
</evidence>
<keyword evidence="5" id="KW-1185">Reference proteome</keyword>
<feature type="binding site" evidence="3">
    <location>
        <position position="68"/>
    </location>
    <ligand>
        <name>Mg(2+)</name>
        <dbReference type="ChEBI" id="CHEBI:18420"/>
        <label>1</label>
    </ligand>
</feature>
<dbReference type="PANTHER" id="PTHR16222">
    <property type="entry name" value="ADP-RIBOSYLGLYCOHYDROLASE"/>
    <property type="match status" value="1"/>
</dbReference>
<evidence type="ECO:0000256" key="3">
    <source>
        <dbReference type="PIRSR" id="PIRSR605502-1"/>
    </source>
</evidence>
<evidence type="ECO:0000256" key="1">
    <source>
        <dbReference type="ARBA" id="ARBA00010702"/>
    </source>
</evidence>
<accession>A0A368VI05</accession>
<comment type="caution">
    <text evidence="4">The sequence shown here is derived from an EMBL/GenBank/DDBJ whole genome shotgun (WGS) entry which is preliminary data.</text>
</comment>
<dbReference type="Pfam" id="PF03747">
    <property type="entry name" value="ADP_ribosyl_GH"/>
    <property type="match status" value="1"/>
</dbReference>
<feature type="binding site" evidence="3">
    <location>
        <position position="281"/>
    </location>
    <ligand>
        <name>Mg(2+)</name>
        <dbReference type="ChEBI" id="CHEBI:18420"/>
        <label>1</label>
    </ligand>
</feature>
<keyword evidence="2 4" id="KW-0378">Hydrolase</keyword>
<feature type="binding site" evidence="3">
    <location>
        <position position="67"/>
    </location>
    <ligand>
        <name>Mg(2+)</name>
        <dbReference type="ChEBI" id="CHEBI:18420"/>
        <label>1</label>
    </ligand>
</feature>
<evidence type="ECO:0000313" key="5">
    <source>
        <dbReference type="Proteomes" id="UP000253495"/>
    </source>
</evidence>